<feature type="domain" description="Ig-like" evidence="5">
    <location>
        <begin position="1257"/>
        <end position="1337"/>
    </location>
</feature>
<feature type="domain" description="Ig-like" evidence="5">
    <location>
        <begin position="3106"/>
        <end position="3196"/>
    </location>
</feature>
<dbReference type="Pfam" id="PF07679">
    <property type="entry name" value="I-set"/>
    <property type="match status" value="34"/>
</dbReference>
<evidence type="ECO:0000256" key="2">
    <source>
        <dbReference type="ARBA" id="ARBA00023157"/>
    </source>
</evidence>
<feature type="compositionally biased region" description="Basic and acidic residues" evidence="4">
    <location>
        <begin position="440"/>
        <end position="453"/>
    </location>
</feature>
<dbReference type="CDD" id="cd00096">
    <property type="entry name" value="Ig"/>
    <property type="match status" value="8"/>
</dbReference>
<feature type="domain" description="Ig-like" evidence="5">
    <location>
        <begin position="1122"/>
        <end position="1212"/>
    </location>
</feature>
<feature type="domain" description="Ig-like" evidence="5">
    <location>
        <begin position="2447"/>
        <end position="2537"/>
    </location>
</feature>
<dbReference type="FunFam" id="2.60.40.10:FF:004891">
    <property type="match status" value="1"/>
</dbReference>
<dbReference type="SMART" id="SM00408">
    <property type="entry name" value="IGc2"/>
    <property type="match status" value="23"/>
</dbReference>
<dbReference type="InterPro" id="IPR003598">
    <property type="entry name" value="Ig_sub2"/>
</dbReference>
<feature type="domain" description="Ig-like" evidence="5">
    <location>
        <begin position="45"/>
        <end position="129"/>
    </location>
</feature>
<evidence type="ECO:0000313" key="7">
    <source>
        <dbReference type="Proteomes" id="UP001328107"/>
    </source>
</evidence>
<dbReference type="InterPro" id="IPR036179">
    <property type="entry name" value="Ig-like_dom_sf"/>
</dbReference>
<feature type="domain" description="Ig-like" evidence="5">
    <location>
        <begin position="2842"/>
        <end position="2933"/>
    </location>
</feature>
<keyword evidence="3" id="KW-0393">Immunoglobulin domain</keyword>
<feature type="region of interest" description="Disordered" evidence="4">
    <location>
        <begin position="4355"/>
        <end position="4399"/>
    </location>
</feature>
<evidence type="ECO:0000256" key="4">
    <source>
        <dbReference type="SAM" id="MobiDB-lite"/>
    </source>
</evidence>
<feature type="domain" description="Ig-like" evidence="5">
    <location>
        <begin position="2314"/>
        <end position="2408"/>
    </location>
</feature>
<gene>
    <name evidence="6" type="ORF">PMAYCL1PPCAC_27768</name>
</gene>
<feature type="region of interest" description="Disordered" evidence="4">
    <location>
        <begin position="557"/>
        <end position="662"/>
    </location>
</feature>
<dbReference type="FunFam" id="2.60.40.10:FF:002009">
    <property type="match status" value="1"/>
</dbReference>
<comment type="caution">
    <text evidence="6">The sequence shown here is derived from an EMBL/GenBank/DDBJ whole genome shotgun (WGS) entry which is preliminary data.</text>
</comment>
<dbReference type="FunFam" id="2.60.40.10:FF:000032">
    <property type="entry name" value="palladin isoform X1"/>
    <property type="match status" value="2"/>
</dbReference>
<feature type="compositionally biased region" description="Low complexity" evidence="4">
    <location>
        <begin position="568"/>
        <end position="578"/>
    </location>
</feature>
<feature type="domain" description="Ig-like" evidence="5">
    <location>
        <begin position="3369"/>
        <end position="3460"/>
    </location>
</feature>
<dbReference type="FunFam" id="2.60.40.10:FF:000612">
    <property type="entry name" value="palladin isoform X1"/>
    <property type="match status" value="1"/>
</dbReference>
<feature type="domain" description="Ig-like" evidence="5">
    <location>
        <begin position="3876"/>
        <end position="3968"/>
    </location>
</feature>
<dbReference type="EMBL" id="BTRK01000006">
    <property type="protein sequence ID" value="GMR57573.1"/>
    <property type="molecule type" value="Genomic_DNA"/>
</dbReference>
<dbReference type="InterPro" id="IPR013098">
    <property type="entry name" value="Ig_I-set"/>
</dbReference>
<feature type="domain" description="Ig-like" evidence="5">
    <location>
        <begin position="1916"/>
        <end position="2008"/>
    </location>
</feature>
<dbReference type="InterPro" id="IPR013783">
    <property type="entry name" value="Ig-like_fold"/>
</dbReference>
<evidence type="ECO:0000256" key="1">
    <source>
        <dbReference type="ARBA" id="ARBA00022737"/>
    </source>
</evidence>
<feature type="domain" description="Ig-like" evidence="5">
    <location>
        <begin position="4842"/>
        <end position="4930"/>
    </location>
</feature>
<feature type="domain" description="Ig-like" evidence="5">
    <location>
        <begin position="2578"/>
        <end position="2669"/>
    </location>
</feature>
<dbReference type="InterPro" id="IPR003599">
    <property type="entry name" value="Ig_sub"/>
</dbReference>
<feature type="domain" description="Ig-like" evidence="5">
    <location>
        <begin position="4153"/>
        <end position="4240"/>
    </location>
</feature>
<dbReference type="FunFam" id="2.60.40.10:FF:000697">
    <property type="entry name" value="titin isoform X1"/>
    <property type="match status" value="1"/>
</dbReference>
<evidence type="ECO:0000259" key="5">
    <source>
        <dbReference type="PROSITE" id="PS50835"/>
    </source>
</evidence>
<organism evidence="6 7">
    <name type="scientific">Pristionchus mayeri</name>
    <dbReference type="NCBI Taxonomy" id="1317129"/>
    <lineage>
        <taxon>Eukaryota</taxon>
        <taxon>Metazoa</taxon>
        <taxon>Ecdysozoa</taxon>
        <taxon>Nematoda</taxon>
        <taxon>Chromadorea</taxon>
        <taxon>Rhabditida</taxon>
        <taxon>Rhabditina</taxon>
        <taxon>Diplogasteromorpha</taxon>
        <taxon>Diplogasteroidea</taxon>
        <taxon>Neodiplogasteridae</taxon>
        <taxon>Pristionchus</taxon>
    </lineage>
</organism>
<feature type="region of interest" description="Disordered" evidence="4">
    <location>
        <begin position="273"/>
        <end position="330"/>
    </location>
</feature>
<feature type="non-terminal residue" evidence="6">
    <location>
        <position position="1"/>
    </location>
</feature>
<sequence>LYCRLNPNSSLDSLHLLTPSTLLSLPFIMPFMRPRGERAENQSLPNFIRPLNDKRAVVGEAVVLECQLEGHPDPVVKWLKDGHDISLCPDYKIEQDGHRHRLVISTVQGADSGRFTAHALNPAGSQQSTCILIVAPAPTPIPGAKSVADSPAPPQTPVGPSAPIFLKELRHQPLLPGARLVLEGRVVASPNPTVEWLKNGKPLQNYRAKHDHDPISGICHLTIPQMFPDDVGEYTCRATNVHGEAVTSANLLPREQYERWFSDEQQRLTRDRRAAMGGGQRPPSRGQQQWQQPAGVLRSGGGNLSDVDSSWGISESETEPELAALDPRGGGFKPIIRQPLRGLRLTEGTDAILQANIVGTPKPQIAWLKNGRPLQLSGPRMQMSYKGAMALLKITLVNVEDAGEYALIAENRHGKTESVARVEVYPLTSPVNHPPPQSQRDFEEAREAAERQRQLQQEYARLEAERQRLAQQAERERQERLLLERERAERTLLDREREARERAHEQERLLLAQQRELDERVQREREQAIWIREQQAQQQRERQQVQERDLLERARAAREQEELRRRQQQQASPYQLQYQPPPPVQQQQPQHHHLHHHQQLHQQQQPVQQTHHQSSPQPAWRQQHQSEEPLRQQQSQVHGVPVQHVHHHHPEQPTYPPEVARSPHNTFVQQNFYRPPTQTEYSVDPDEVGRPHFYRTQHELADSYQQQPQYNEMFRRATQQQQPAAGAQQQGSAPKPGMNGSAAVAATGKAAANGGAVGANGPAAGRKPPQFLVQPQSVTAKGGDQVMFTAKASGDPLPQISFFRADGKPIVAARARTEVFADGSARMTIDKVEAGDADTYVCIAKNPAGSIQSRFALSIMEAQSNAAPSFVTRFQSVSLYEGDSVKLYAKANAENAEFAWYHDDQKITSGGPHFKIETKGAETALCIGDVSMAEGGWYRCDATNAHGTTQLKGRVVVQSRAKLGQNAREQITLRKVDRRNARSPAMQVDVSQSKSAPAFSGSLQSAQLVEGQTARLEVKFGPQDDPNLKIAWLKDGKAILASSRVVTISDFGVALLEISPVTAADAGEYTVVAVNPKGESRQSAVLNVIGHGRGQAMAQSANAFGGSAYSAAGPGQQHIDLPNFLTDLRSQELFEGSNLHLEAKLVPINDPSLKVEWLLNGKPLAAGARVLQQYMHGFATLDISEIAMADAGTITARASNGVGAAENSADIVIHPRHNLQQAGGRLLDVEDVRELQFSHAKNDEAPRFLSNLADYFCPEELGRSYFEAAITPVNDPSLKVTWLKDGHPLPNANRIQTNHNFGRVSLVLHPTYPEDQGVYSCVLHSVHGKAQSQAQLKTSQTPSLQTDTRHEGSMQIIGYLDGHQVHIGPQPVERPEEFQSLEAPRFARALATRVEAHENEPVHFEARLQPASDVKMTVEWYHNGAPLPAAHRFRPMFDFGYVALDILYAYPEDSGVYELVARNELGETRSQLELVVTGDKVQYLDPHHPESLTRIEELEQNRMRGLPEIEDRGCDSAPQFIGDLRDIAINEHEDIHLDLRVSPINDPTMRVEWFVNGAPLLTGSRVKALYELGFVALDIKGAIAEDSGTYICRVTNALGEASKQCQITVAPSGTILSDTQHEESLGKITYLENLNKYGRVEIEEAGPDSAPSFVVNLQQDLGEIEEGDPVHLECQVKPYNDNSLRVQWLKDGHPIPNGHRFRTFYDFGFVSLDILGAMTQDAGTYTCHAVNALGEAQTDATFTVLAKDAIVGHSQHPSSYAKIQEMEAPKPAAPEAPEQERSAPSFVKQLGPAVSVLEGDSVYLEAQCVPTDDNSMTYEWLLNGAPLMKSHRYALSYDFGYVALNILYCFPEDSGEYTLVVRNDKGEARSTVNIDCQMKGSLFTDSFHPNSIQKINQLEQPMMRAEPQPDAERVAPSIVKPLPASMDTLHESQTLHLEAQISPIDDNSLIVYWMKDGAPLPASSRYRILNDFGFASLDIDYIRADDAGTYSLVVRNEKGQAETSTSFQVDRLGGIISDTAHPESLRRIQEIEALKPALPSEADAPLEAPSFPQQLSGPTDVLKEGQSVHMDCVVQPINDPNLKIEWFFNGALLQFGSRIRMIHDFGYVGLEFLHVHPEDSGVYECRATNAAGTASTELQIECRPLRNLYLDTQHAESWAKIQEIENRQVERPPTPEQTFDAPTFTQQLVGADNLPEAAAIRLECRLIPVNDPTLRVMWTRNGQPLPQASRFMPRRDVDLCTLDILAIYGEDNGEYACNARSDFGEAKTVCNVSCIPTDALLLDTQHEQSWQQIQEFENRPKPEPIVEEAEKVAPQFVVPLSQSTAELAEGVPIHLECQVAPTNDNQLTVQWYHNGAPISHGHRFRTTHDFGYVALDILYAFEQDSGEWSCVARNELGEAQTVTSFQIAPRGTIFTESQHPNSWQRIQEIEAPKEAAPEAAPAEEVAPKFVEPMQSLERVEFQQAHFETRVTPINDPKLRIQWFKDGAPLPNSNRFKMTNDFGFVALDIAHTVDQDSGTYTVVASNEKGEDNTSASLLVVANPSILGNTQHEQSWARIQALEAPRAPGEERPDAVHEAPRWISQLNSVDGLIEGQPAHFEAQFAPFGDPKTTVHWFLNGRPMGMSNRKIMRNEFGLVTLDLAYTLAEDAGEYMVLVRNDSGEDTTSGNLACSARPGILGDVQHEQSWKRIQEIEAPRAPLPEPAAATYQKPSFTQPLQSVELPEGGTALLEARFIPVNDPSMTLQWFLNDQPLADSNWITMTQDFGCAALKIAPAYARHTGVYSCKATNSEGAAITSAQVTVHGEDSLFLDTQHPASLQKIQEMEAIDKYARLEAPEREFDKPQWIQPFSDVDNVGEGQVVELHGLVEPSGDPSMRIEWLFNGKPILNANRYRQEYEFGNAILTIAHTLPHDSGVYTCRAWNSQGEASTSATVKIDGYERLLLDSAHPVSWQRIQELETPKIIEEIEEVVQQEKPYFLTQLASVTDIPEGEPVHLEATFMPARDPNLKVEWQRNGAPIGASQLVKARHELGWATLDILSVNPDHNGMYTLHISNDQGEAASSASVKVEGTDAVLRDTRHEESWKRIQILEAPKEEAPEAPAPVYETPTITSQIGDVECIEGEPAHFEATIQPINDPGLKVEWLRNGAPLAHGNKYAISQDFGICILDIGYAFPEDQGVYQLRIWNDAGEAVSSATLKCQGKDALLLDTQHEESWKRIQEIEAPRPALEEVEAAPKPAPKFISPLTAPSELNESQPAHFETTVEPIDDPNMIITWFLNGQPIAASSRAKMINDFGWVIMDIGSVDGRDSGDWTCVAKNAAGEAQVACSLNVVTHDNIALDSLQPQSLQRIQEIEAPKPLPEELPAPVAEQPQITAQLVISGGSEEGSSAHLEAQYTPVNDPNVKVEWFRNGQPLHHSNRYKMVHDFGFAILEILSVLSHDAGEYTLRVSNEAGEASTSATIDIETKSGLLLQPLNEAKARAVEELEEYRNRRPEEIVEELKEVVPVFIEPLSAPVICDEGDRAHFTARYEPVNDNQLQVQWFLNGKPLLTGTRVKPISDFGFCVLQISPVYPEDSGEYSCRAENRVGEAVTSTKLECRPKEGIISQSQLPERMSGAGKRIAEIEAPRPAKPDAPDVEHGPPKFNTQIQSPPELLEGEIAHLEAQIEPVADPRLKVEWFKDGMPMRNSARMKMTTDFGFVVLDLCPAEPQDTGKWTCRISNDKGQAESECEIKVVGQSGVSYEWMSPDQRKERINELENWINRPKDDLQLPPQEFDAPRFTTELADLGQLNEADATAFVCVLEPIGDPTMRIEWQHNGHAIPYSNRIMQTNEFGVATLLIKHLITADSGEYKCIASTSKGRVETVGNVVVESITQQDAPAVVQPLVDTIDGTAEGESIHLECRVTPIHDPLLKVRWYKNGTPLPEASRFRPSFEFGFVSLDILYAYPEDNGEYELVAENGKGEARTKTRITVLPGKRLEFGAQAHGTVQDNLESHFRQHTAAPLALKAEDIYDESAARAPVFLTPLVNIGVEEGDFARFETQVAPVNDPYMKLEWFKDKKPVLIGHRFRSTLDFGFACLDLLYALPDDTGEYTCVATNRFGQSMTSAKLGCSTGQHIITERQLPQGLRVSGVKKDQGKLYWSEQDGAQAQKQRQAPEFTIKPRPLQVTENEVARFECALIGVPKPKVTWYINGNQALHGHRHKLHFDGIHYLTIQNCRISDAGEILVVARNSEGEVQATASLDVFQNNDFRQHKLKPTQFVTADEMEQRAVTWKKETMGKLGEAFETAPKADPQKLMHVERSRTPIEPLESEELINKFMRSKDDLYDHLSMVEQEKKQFKGLELEAVSLKAGKINRFTPEKEDMEKVNLRSRPKDKAEKQPRDETPDWAQTGQKQLGNVEGRFKRMATPPKEINVPARDQVNLKIAKPTRASEVHEGGHVTIEEDKAKLRGVQQGPEVPKEKVIIHKDEVALKQKFAPKVIGPGESVTLEEKSLKEANVNVKPIIPEATISNKPTPTKLGQSAKAPVSVSQQLKPVQAEIGKPARFFVAFEGALPIKVTWFRDGKELKPTFETQIKTTNTGSTLDIGRLKATQAGEYMVRLENVAGQVESSASLSVTQAVDKGKAPDFSARMNDLRIQQGAPATFQCTVTGEPVPTIKWFKDGAPLPNDGRYAASSSGGQHSLSVEKTLPQDVGVYECVAKNAAGEARCKARLNVNLVKTGKGAEEGPRLEAPRFTAQIQPVIANEGGAATFSAKFTGSPDPTIRWYRNNEPIKKSSAYVVSQANGEATLKIESARQEDVAEYKVEASNPAGKASSVANLVLAPKSGRIAGTTITRGGTSSTGAPQFITKLSDVSARQGHTVKFTAEIAGNPLPTVKWTHNGRPLAASPTCKITLTGNKSVVELARVSAAQAGDYVCSIENNGGSASCQAKLTL</sequence>
<feature type="domain" description="Ig-like" evidence="5">
    <location>
        <begin position="4017"/>
        <end position="4107"/>
    </location>
</feature>
<feature type="domain" description="Ig-like" evidence="5">
    <location>
        <begin position="2049"/>
        <end position="2141"/>
    </location>
</feature>
<feature type="domain" description="Ig-like" evidence="5">
    <location>
        <begin position="2974"/>
        <end position="3065"/>
    </location>
</feature>
<keyword evidence="7" id="KW-1185">Reference proteome</keyword>
<feature type="domain" description="Ig-like" evidence="5">
    <location>
        <begin position="2710"/>
        <end position="2800"/>
    </location>
</feature>
<feature type="domain" description="Ig-like" evidence="5">
    <location>
        <begin position="1784"/>
        <end position="1875"/>
    </location>
</feature>
<proteinExistence type="predicted"/>
<dbReference type="CDD" id="cd06503">
    <property type="entry name" value="ATP-synt_Fo_b"/>
    <property type="match status" value="1"/>
</dbReference>
<feature type="domain" description="Ig-like" evidence="5">
    <location>
        <begin position="1651"/>
        <end position="1743"/>
    </location>
</feature>
<feature type="region of interest" description="Disordered" evidence="4">
    <location>
        <begin position="716"/>
        <end position="741"/>
    </location>
</feature>
<dbReference type="SUPFAM" id="SSF48726">
    <property type="entry name" value="Immunoglobulin"/>
    <property type="match status" value="34"/>
</dbReference>
<feature type="domain" description="Ig-like" evidence="5">
    <location>
        <begin position="3775"/>
        <end position="3860"/>
    </location>
</feature>
<feature type="compositionally biased region" description="Basic and acidic residues" evidence="4">
    <location>
        <begin position="4355"/>
        <end position="4382"/>
    </location>
</feature>
<feature type="region of interest" description="Disordered" evidence="4">
    <location>
        <begin position="427"/>
        <end position="453"/>
    </location>
</feature>
<protein>
    <recommendedName>
        <fullName evidence="5">Ig-like domain-containing protein</fullName>
    </recommendedName>
</protein>
<feature type="domain" description="Ig-like" evidence="5">
    <location>
        <begin position="4523"/>
        <end position="4612"/>
    </location>
</feature>
<feature type="domain" description="Ig-like" evidence="5">
    <location>
        <begin position="3503"/>
        <end position="3594"/>
    </location>
</feature>
<name>A0AAN5D6B6_9BILA</name>
<feature type="compositionally biased region" description="Polar residues" evidence="4">
    <location>
        <begin position="306"/>
        <end position="315"/>
    </location>
</feature>
<dbReference type="Proteomes" id="UP001328107">
    <property type="component" value="Unassembled WGS sequence"/>
</dbReference>
<feature type="domain" description="Ig-like" evidence="5">
    <location>
        <begin position="868"/>
        <end position="956"/>
    </location>
</feature>
<dbReference type="FunFam" id="2.60.40.10:FF:001652">
    <property type="entry name" value="Uncharacterized protein"/>
    <property type="match status" value="3"/>
</dbReference>
<feature type="domain" description="Ig-like" evidence="5">
    <location>
        <begin position="160"/>
        <end position="252"/>
    </location>
</feature>
<feature type="compositionally biased region" description="Low complexity" evidence="4">
    <location>
        <begin position="717"/>
        <end position="741"/>
    </location>
</feature>
<dbReference type="PROSITE" id="PS50835">
    <property type="entry name" value="IG_LIKE"/>
    <property type="match status" value="33"/>
</dbReference>
<feature type="domain" description="Ig-like" evidence="5">
    <location>
        <begin position="997"/>
        <end position="1087"/>
    </location>
</feature>
<keyword evidence="2" id="KW-1015">Disulfide bond</keyword>
<accession>A0AAN5D6B6</accession>
<feature type="domain" description="Ig-like" evidence="5">
    <location>
        <begin position="1518"/>
        <end position="1608"/>
    </location>
</feature>
<dbReference type="SMART" id="SM00409">
    <property type="entry name" value="IG"/>
    <property type="match status" value="34"/>
</dbReference>
<feature type="non-terminal residue" evidence="6">
    <location>
        <position position="4931"/>
    </location>
</feature>
<feature type="compositionally biased region" description="Low complexity" evidence="4">
    <location>
        <begin position="600"/>
        <end position="619"/>
    </location>
</feature>
<dbReference type="FunFam" id="2.60.40.10:FF:000962">
    <property type="entry name" value="titin isoform X1"/>
    <property type="match status" value="14"/>
</dbReference>
<dbReference type="PANTHER" id="PTHR47633:SF4">
    <property type="entry name" value="MYOPALLADIN ISOFORM X1"/>
    <property type="match status" value="1"/>
</dbReference>
<feature type="domain" description="Ig-like" evidence="5">
    <location>
        <begin position="4623"/>
        <end position="4711"/>
    </location>
</feature>
<evidence type="ECO:0000313" key="6">
    <source>
        <dbReference type="EMBL" id="GMR57573.1"/>
    </source>
</evidence>
<feature type="domain" description="Ig-like" evidence="5">
    <location>
        <begin position="4730"/>
        <end position="4818"/>
    </location>
</feature>
<feature type="domain" description="Ig-like" evidence="5">
    <location>
        <begin position="769"/>
        <end position="858"/>
    </location>
</feature>
<dbReference type="FunFam" id="2.60.40.10:FF:002429">
    <property type="entry name" value="KETtiN (Drosophila actin-binding) homolog"/>
    <property type="match status" value="1"/>
</dbReference>
<feature type="domain" description="Ig-like" evidence="5">
    <location>
        <begin position="3237"/>
        <end position="3328"/>
    </location>
</feature>
<feature type="domain" description="Ig-like" evidence="5">
    <location>
        <begin position="2182"/>
        <end position="2273"/>
    </location>
</feature>
<dbReference type="Gene3D" id="2.60.40.10">
    <property type="entry name" value="Immunoglobulins"/>
    <property type="match status" value="34"/>
</dbReference>
<dbReference type="PANTHER" id="PTHR47633">
    <property type="entry name" value="IMMUNOGLOBULIN"/>
    <property type="match status" value="1"/>
</dbReference>
<dbReference type="FunFam" id="2.60.40.10:FF:001843">
    <property type="entry name" value="KETtiN (Drosophila actin-binding) homolog"/>
    <property type="match status" value="2"/>
</dbReference>
<dbReference type="InterPro" id="IPR007110">
    <property type="entry name" value="Ig-like_dom"/>
</dbReference>
<feature type="compositionally biased region" description="Low complexity" evidence="4">
    <location>
        <begin position="281"/>
        <end position="295"/>
    </location>
</feature>
<feature type="domain" description="Ig-like" evidence="5">
    <location>
        <begin position="334"/>
        <end position="423"/>
    </location>
</feature>
<evidence type="ECO:0000256" key="3">
    <source>
        <dbReference type="ARBA" id="ARBA00023319"/>
    </source>
</evidence>
<feature type="domain" description="Ig-like" evidence="5">
    <location>
        <begin position="3639"/>
        <end position="3730"/>
    </location>
</feature>
<dbReference type="FunFam" id="2.60.40.10:FF:000119">
    <property type="entry name" value="Sallimus, isoform P"/>
    <property type="match status" value="6"/>
</dbReference>
<dbReference type="FunFam" id="2.60.40.10:FF:001850">
    <property type="entry name" value="KETtiN (Drosophila actin-binding) homolog"/>
    <property type="match status" value="1"/>
</dbReference>
<reference evidence="7" key="1">
    <citation type="submission" date="2022-10" db="EMBL/GenBank/DDBJ databases">
        <title>Genome assembly of Pristionchus species.</title>
        <authorList>
            <person name="Yoshida K."/>
            <person name="Sommer R.J."/>
        </authorList>
    </citation>
    <scope>NUCLEOTIDE SEQUENCE [LARGE SCALE GENOMIC DNA]</scope>
    <source>
        <strain evidence="7">RS5460</strain>
    </source>
</reference>
<feature type="compositionally biased region" description="Basic residues" evidence="4">
    <location>
        <begin position="590"/>
        <end position="599"/>
    </location>
</feature>
<feature type="compositionally biased region" description="Low complexity" evidence="4">
    <location>
        <begin position="632"/>
        <end position="643"/>
    </location>
</feature>
<keyword evidence="1" id="KW-0677">Repeat</keyword>